<dbReference type="GO" id="GO:0042597">
    <property type="term" value="C:periplasmic space"/>
    <property type="evidence" value="ECO:0007669"/>
    <property type="project" value="UniProtKB-SubCell"/>
</dbReference>
<evidence type="ECO:0000256" key="10">
    <source>
        <dbReference type="ARBA" id="ARBA00022801"/>
    </source>
</evidence>
<evidence type="ECO:0000256" key="2">
    <source>
        <dbReference type="ARBA" id="ARBA00004418"/>
    </source>
</evidence>
<reference evidence="19" key="1">
    <citation type="submission" date="2018-06" db="EMBL/GenBank/DDBJ databases">
        <authorList>
            <person name="Khan S.A."/>
        </authorList>
    </citation>
    <scope>NUCLEOTIDE SEQUENCE [LARGE SCALE GENOMIC DNA]</scope>
    <source>
        <strain evidence="19">DB-1506</strain>
    </source>
</reference>
<feature type="binding site" evidence="15">
    <location>
        <begin position="236"/>
        <end position="238"/>
    </location>
    <ligand>
        <name>substrate</name>
    </ligand>
</feature>
<dbReference type="PANTHER" id="PTHR22939">
    <property type="entry name" value="SERINE PROTEASE FAMILY S1C HTRA-RELATED"/>
    <property type="match status" value="1"/>
</dbReference>
<keyword evidence="7" id="KW-0732">Signal</keyword>
<keyword evidence="12" id="KW-0346">Stress response</keyword>
<dbReference type="InterPro" id="IPR001478">
    <property type="entry name" value="PDZ"/>
</dbReference>
<organism evidence="18 19">
    <name type="scientific">Roseicella frigidaeris</name>
    <dbReference type="NCBI Taxonomy" id="2230885"/>
    <lineage>
        <taxon>Bacteria</taxon>
        <taxon>Pseudomonadati</taxon>
        <taxon>Pseudomonadota</taxon>
        <taxon>Alphaproteobacteria</taxon>
        <taxon>Acetobacterales</taxon>
        <taxon>Roseomonadaceae</taxon>
        <taxon>Roseicella</taxon>
    </lineage>
</organism>
<feature type="binding site" evidence="15">
    <location>
        <position position="164"/>
    </location>
    <ligand>
        <name>substrate</name>
    </ligand>
</feature>
<dbReference type="PROSITE" id="PS50106">
    <property type="entry name" value="PDZ"/>
    <property type="match status" value="2"/>
</dbReference>
<evidence type="ECO:0000256" key="1">
    <source>
        <dbReference type="ARBA" id="ARBA00001772"/>
    </source>
</evidence>
<evidence type="ECO:0000256" key="12">
    <source>
        <dbReference type="ARBA" id="ARBA00023016"/>
    </source>
</evidence>
<comment type="similarity">
    <text evidence="3">Belongs to the peptidase S1C family.</text>
</comment>
<evidence type="ECO:0000256" key="15">
    <source>
        <dbReference type="PIRSR" id="PIRSR611782-2"/>
    </source>
</evidence>
<dbReference type="InterPro" id="IPR006311">
    <property type="entry name" value="TAT_signal"/>
</dbReference>
<dbReference type="EC" id="3.4.21.107" evidence="4"/>
<evidence type="ECO:0000256" key="6">
    <source>
        <dbReference type="ARBA" id="ARBA00022670"/>
    </source>
</evidence>
<name>A0A327M7Y8_9PROT</name>
<feature type="active site" description="Charge relay system" evidence="14">
    <location>
        <position position="134"/>
    </location>
</feature>
<evidence type="ECO:0000256" key="4">
    <source>
        <dbReference type="ARBA" id="ARBA00013035"/>
    </source>
</evidence>
<dbReference type="PRINTS" id="PR00834">
    <property type="entry name" value="PROTEASES2C"/>
</dbReference>
<feature type="region of interest" description="Disordered" evidence="16">
    <location>
        <begin position="387"/>
        <end position="407"/>
    </location>
</feature>
<keyword evidence="19" id="KW-1185">Reference proteome</keyword>
<dbReference type="NCBIfam" id="TIGR02037">
    <property type="entry name" value="degP_htrA_DO"/>
    <property type="match status" value="1"/>
</dbReference>
<feature type="domain" description="PDZ" evidence="17">
    <location>
        <begin position="379"/>
        <end position="449"/>
    </location>
</feature>
<evidence type="ECO:0000256" key="9">
    <source>
        <dbReference type="ARBA" id="ARBA00022764"/>
    </source>
</evidence>
<evidence type="ECO:0000259" key="17">
    <source>
        <dbReference type="PROSITE" id="PS50106"/>
    </source>
</evidence>
<evidence type="ECO:0000256" key="8">
    <source>
        <dbReference type="ARBA" id="ARBA00022737"/>
    </source>
</evidence>
<sequence length="488" mass="49845">MENSMPSPSRRTKMVFAGALAVALGTTALTPVLLHAESQPGTAAAQPNTAVALPRPAGPDFADLAARVGPAVVRVSVTGHGPVQGVADLPPELRGTPFERFFQQRMQGAKPRRTMGQGSGFIIDPSGYVVTNNHVVGEADSVKVELADGRDLPAKVVGTDPKTDIALLKIEAGANLPTVTFGDSDHVRVGEWVLAMGNPFGLGGTATAGIVSARGRQIGAGPYDDFIQTDAPINPGNSGGPLFNTAGEVVGVNAAIFSPSGGNIGIGFAVPSDLAQSVVAQLRQNGRVERGWLGVSMQKLDPDLAAALSIKESKGALIGGVERDSPAAKAGVQPGDVVTAVGERSVAIPRDLAEAVAAVKPGGTVTLHLLRDGKAVQQQVTLAQAPDAREARAAGEEGQDRPNLGLALAPNQRGEGAVVAEVRPDSVAANQGLQPGDVILRAGDRMVKGPRDVAEAVGAARKDGKAAIALQIEREGGRAFLALPLKAG</sequence>
<accession>A0A327M7Y8</accession>
<evidence type="ECO:0000256" key="5">
    <source>
        <dbReference type="ARBA" id="ARBA00013958"/>
    </source>
</evidence>
<keyword evidence="9" id="KW-0574">Periplasm</keyword>
<proteinExistence type="inferred from homology"/>
<dbReference type="Gene3D" id="2.30.42.10">
    <property type="match status" value="2"/>
</dbReference>
<keyword evidence="11" id="KW-0720">Serine protease</keyword>
<dbReference type="SMART" id="SM00228">
    <property type="entry name" value="PDZ"/>
    <property type="match status" value="2"/>
</dbReference>
<evidence type="ECO:0000256" key="14">
    <source>
        <dbReference type="PIRSR" id="PIRSR611782-1"/>
    </source>
</evidence>
<dbReference type="EMBL" id="QLIX01000025">
    <property type="protein sequence ID" value="RAI56188.1"/>
    <property type="molecule type" value="Genomic_DNA"/>
</dbReference>
<feature type="binding site" evidence="15">
    <location>
        <position position="134"/>
    </location>
    <ligand>
        <name>substrate</name>
    </ligand>
</feature>
<comment type="catalytic activity">
    <reaction evidence="1">
        <text>Acts on substrates that are at least partially unfolded. The cleavage site P1 residue is normally between a pair of hydrophobic residues, such as Val-|-Val.</text>
        <dbReference type="EC" id="3.4.21.107"/>
    </reaction>
</comment>
<keyword evidence="6" id="KW-0645">Protease</keyword>
<dbReference type="PROSITE" id="PS51318">
    <property type="entry name" value="TAT"/>
    <property type="match status" value="1"/>
</dbReference>
<evidence type="ECO:0000256" key="7">
    <source>
        <dbReference type="ARBA" id="ARBA00022729"/>
    </source>
</evidence>
<dbReference type="Proteomes" id="UP000249065">
    <property type="component" value="Unassembled WGS sequence"/>
</dbReference>
<comment type="caution">
    <text evidence="18">The sequence shown here is derived from an EMBL/GenBank/DDBJ whole genome shotgun (WGS) entry which is preliminary data.</text>
</comment>
<dbReference type="InterPro" id="IPR011782">
    <property type="entry name" value="Pept_S1C_Do"/>
</dbReference>
<dbReference type="AlphaFoldDB" id="A0A327M7Y8"/>
<feature type="compositionally biased region" description="Basic and acidic residues" evidence="16">
    <location>
        <begin position="387"/>
        <end position="400"/>
    </location>
</feature>
<dbReference type="GO" id="GO:0004252">
    <property type="term" value="F:serine-type endopeptidase activity"/>
    <property type="evidence" value="ECO:0007669"/>
    <property type="project" value="InterPro"/>
</dbReference>
<gene>
    <name evidence="18" type="ORF">DOO78_22160</name>
</gene>
<dbReference type="SUPFAM" id="SSF50156">
    <property type="entry name" value="PDZ domain-like"/>
    <property type="match status" value="2"/>
</dbReference>
<dbReference type="GO" id="GO:0006508">
    <property type="term" value="P:proteolysis"/>
    <property type="evidence" value="ECO:0007669"/>
    <property type="project" value="UniProtKB-KW"/>
</dbReference>
<dbReference type="InterPro" id="IPR009003">
    <property type="entry name" value="Peptidase_S1_PA"/>
</dbReference>
<dbReference type="PANTHER" id="PTHR22939:SF130">
    <property type="entry name" value="PERIPLASMIC SERINE ENDOPROTEASE DEGP-LIKE-RELATED"/>
    <property type="match status" value="1"/>
</dbReference>
<dbReference type="Pfam" id="PF13365">
    <property type="entry name" value="Trypsin_2"/>
    <property type="match status" value="1"/>
</dbReference>
<dbReference type="InterPro" id="IPR001940">
    <property type="entry name" value="Peptidase_S1C"/>
</dbReference>
<feature type="active site" description="Charge relay system" evidence="14">
    <location>
        <position position="164"/>
    </location>
</feature>
<evidence type="ECO:0000313" key="18">
    <source>
        <dbReference type="EMBL" id="RAI56188.1"/>
    </source>
</evidence>
<evidence type="ECO:0000313" key="19">
    <source>
        <dbReference type="Proteomes" id="UP000249065"/>
    </source>
</evidence>
<evidence type="ECO:0000256" key="3">
    <source>
        <dbReference type="ARBA" id="ARBA00010541"/>
    </source>
</evidence>
<protein>
    <recommendedName>
        <fullName evidence="5">Probable periplasmic serine endoprotease DegP-like</fullName>
        <ecNumber evidence="4">3.4.21.107</ecNumber>
    </recommendedName>
    <alternativeName>
        <fullName evidence="13">Protease Do</fullName>
    </alternativeName>
</protein>
<comment type="subcellular location">
    <subcellularLocation>
        <location evidence="2">Periplasm</location>
    </subcellularLocation>
</comment>
<feature type="domain" description="PDZ" evidence="17">
    <location>
        <begin position="279"/>
        <end position="360"/>
    </location>
</feature>
<feature type="active site" description="Charge relay system" evidence="14">
    <location>
        <position position="238"/>
    </location>
</feature>
<evidence type="ECO:0000256" key="13">
    <source>
        <dbReference type="ARBA" id="ARBA00032850"/>
    </source>
</evidence>
<dbReference type="Pfam" id="PF13180">
    <property type="entry name" value="PDZ_2"/>
    <property type="match status" value="2"/>
</dbReference>
<dbReference type="Gene3D" id="2.40.10.120">
    <property type="match status" value="1"/>
</dbReference>
<dbReference type="InterPro" id="IPR036034">
    <property type="entry name" value="PDZ_sf"/>
</dbReference>
<dbReference type="FunFam" id="2.40.10.120:FF:000007">
    <property type="entry name" value="Periplasmic serine endoprotease DegP-like"/>
    <property type="match status" value="1"/>
</dbReference>
<dbReference type="SUPFAM" id="SSF50494">
    <property type="entry name" value="Trypsin-like serine proteases"/>
    <property type="match status" value="1"/>
</dbReference>
<keyword evidence="10" id="KW-0378">Hydrolase</keyword>
<evidence type="ECO:0000256" key="16">
    <source>
        <dbReference type="SAM" id="MobiDB-lite"/>
    </source>
</evidence>
<keyword evidence="8" id="KW-0677">Repeat</keyword>
<evidence type="ECO:0000256" key="11">
    <source>
        <dbReference type="ARBA" id="ARBA00022825"/>
    </source>
</evidence>